<evidence type="ECO:0000259" key="2">
    <source>
        <dbReference type="Pfam" id="PF04972"/>
    </source>
</evidence>
<accession>A0ABT7PNQ1</accession>
<proteinExistence type="predicted"/>
<gene>
    <name evidence="3" type="ORF">QTN89_21960</name>
</gene>
<feature type="domain" description="BON" evidence="2">
    <location>
        <begin position="63"/>
        <end position="120"/>
    </location>
</feature>
<evidence type="ECO:0000313" key="3">
    <source>
        <dbReference type="EMBL" id="MDM4018130.1"/>
    </source>
</evidence>
<dbReference type="Pfam" id="PF04972">
    <property type="entry name" value="BON"/>
    <property type="match status" value="1"/>
</dbReference>
<reference evidence="3 4" key="1">
    <citation type="submission" date="2023-06" db="EMBL/GenBank/DDBJ databases">
        <title>Roseiconus lacunae JC819 isolated from Gulf of Mannar region, Tamil Nadu.</title>
        <authorList>
            <person name="Pk S."/>
            <person name="Ch S."/>
            <person name="Ch V.R."/>
        </authorList>
    </citation>
    <scope>NUCLEOTIDE SEQUENCE [LARGE SCALE GENOMIC DNA]</scope>
    <source>
        <strain evidence="3 4">JC819</strain>
    </source>
</reference>
<dbReference type="Gene3D" id="3.30.1340.30">
    <property type="match status" value="1"/>
</dbReference>
<sequence length="120" mass="13366">MVNSGAEAVLTSRHVRRVTQTAEQGTLNQTDHQHTKRPGPSSDQAIIRIDDAVADEKRKLFESALEATHNSELRKLRVLVTDGEVTLLGEVSSFYHKQMAQEAIRPLAIGIQIINELIVR</sequence>
<protein>
    <submittedName>
        <fullName evidence="3">BON domain-containing protein</fullName>
    </submittedName>
</protein>
<dbReference type="InterPro" id="IPR007055">
    <property type="entry name" value="BON_dom"/>
</dbReference>
<evidence type="ECO:0000256" key="1">
    <source>
        <dbReference type="SAM" id="MobiDB-lite"/>
    </source>
</evidence>
<feature type="compositionally biased region" description="Polar residues" evidence="1">
    <location>
        <begin position="18"/>
        <end position="30"/>
    </location>
</feature>
<name>A0ABT7PNQ1_9BACT</name>
<comment type="caution">
    <text evidence="3">The sequence shown here is derived from an EMBL/GenBank/DDBJ whole genome shotgun (WGS) entry which is preliminary data.</text>
</comment>
<dbReference type="RefSeq" id="WP_230775549.1">
    <property type="nucleotide sequence ID" value="NZ_CP141221.1"/>
</dbReference>
<keyword evidence="4" id="KW-1185">Reference proteome</keyword>
<dbReference type="EMBL" id="JASZZN010000019">
    <property type="protein sequence ID" value="MDM4018130.1"/>
    <property type="molecule type" value="Genomic_DNA"/>
</dbReference>
<organism evidence="3 4">
    <name type="scientific">Roseiconus lacunae</name>
    <dbReference type="NCBI Taxonomy" id="2605694"/>
    <lineage>
        <taxon>Bacteria</taxon>
        <taxon>Pseudomonadati</taxon>
        <taxon>Planctomycetota</taxon>
        <taxon>Planctomycetia</taxon>
        <taxon>Pirellulales</taxon>
        <taxon>Pirellulaceae</taxon>
        <taxon>Roseiconus</taxon>
    </lineage>
</organism>
<dbReference type="Proteomes" id="UP001239462">
    <property type="component" value="Unassembled WGS sequence"/>
</dbReference>
<evidence type="ECO:0000313" key="4">
    <source>
        <dbReference type="Proteomes" id="UP001239462"/>
    </source>
</evidence>
<feature type="region of interest" description="Disordered" evidence="1">
    <location>
        <begin position="1"/>
        <end position="44"/>
    </location>
</feature>